<feature type="repeat" description="WD" evidence="3">
    <location>
        <begin position="1267"/>
        <end position="1299"/>
    </location>
</feature>
<dbReference type="Proteomes" id="UP000663846">
    <property type="component" value="Unassembled WGS sequence"/>
</dbReference>
<evidence type="ECO:0000256" key="4">
    <source>
        <dbReference type="SAM" id="MobiDB-lite"/>
    </source>
</evidence>
<evidence type="ECO:0000259" key="5">
    <source>
        <dbReference type="PROSITE" id="PS50837"/>
    </source>
</evidence>
<feature type="repeat" description="WD" evidence="3">
    <location>
        <begin position="1398"/>
        <end position="1429"/>
    </location>
</feature>
<dbReference type="PANTHER" id="PTHR19848:SF8">
    <property type="entry name" value="F-BOX AND WD REPEAT DOMAIN CONTAINING 7"/>
    <property type="match status" value="1"/>
</dbReference>
<dbReference type="Gene3D" id="2.130.10.10">
    <property type="entry name" value="YVTN repeat-like/Quinoprotein amine dehydrogenase"/>
    <property type="match status" value="5"/>
</dbReference>
<accession>A0A8H2ZVJ1</accession>
<feature type="compositionally biased region" description="Polar residues" evidence="4">
    <location>
        <begin position="69"/>
        <end position="86"/>
    </location>
</feature>
<dbReference type="PROSITE" id="PS00678">
    <property type="entry name" value="WD_REPEATS_1"/>
    <property type="match status" value="1"/>
</dbReference>
<sequence>MSSTPKPKRGLHASAAQKWDKLFKLSSSSSQTTQVATSRPGSPTPPPNSSLAEGSQAQPSSDVPKDPSIQPSSLPEVDSLSTLQDTRPSTVAYHPTAPPLNGLNAALKSLHKGAGVFPPLQAAIGGVISCVETMEMDSKYRKEYEDLVSSLSALSELLTRHLQEAKSARMSEFIERMAISVSEQTRIISEKRDRSRRRYLAENEQDEDDILSAYRRIEALFRQLQADANLSIWSIANEHLVNTRLEAMSPSKSTSYNSILSLEVNRRACTRDTRVQVLSELDSWSRNPDAPNIYWMNGMAGTGKTTIAYTFADTLKSRKALGASFFCTRTSGECRDVGRIIPTIAYQLARYSTPFQSALAHVLGNDPDIGSRTIANQFERLIKEPLLSALDAIPAGLVVVIDALDECSNAKGIGMILDVLFSAAPGLPLKFFITSRPEPSIRRRVQNRPDGMRSVYVLHEIEKSLVQADIELYLREELVFMTTSHLQLKRLAELSGCLFIYAATAIRYIYADGMSVDHEERLETILDLSPSPSQRHAEIDNLYSTILVDALENPSLEKSEKDQMRLVLWTTVCAREPVDVETLAALAGIKAPKASILLQSLFSVLHVSKTSKTISTLHASFPDFIFDKIRSLRFCCDQEAHNRLLAEQCFNILKQQLRFNICGLESSFKYDDEVDDLQARMVQAISPTLSYAAYYWGDHLGDSPACELLQTMLRDFLSNRLLFWMEVLNLKSIMNIGITTLLTVRSWLTAGSPPPDSDLVKSLDDSWLFLTRFAANPISQSTPHIYISALPYCYRSNSVYNDYWKRTRQLLVLEGSAIEQNHTALLATWKVDSDPLSLAFSSDSTRIAIGFKDGTVISQDAHTGNILIGPLRGHTDWVKSIAFSPDGSKIASGSDDHTIIVWDAYTGARIVGPLLGHNSDVMSVCFSPDGGYVLSGSFDCTTSIWDSRSGCLVPGSLQKHPGPVYCAAFSPDGKHVACGLGGYEFPLILYDASTGIAFSDRFRSESRVYPIMSLKFFPDGKRIITGSHAGDICIWNVEDGALSFSHLEGQSGTIASIAFSPDGNRIAIGHGTQNRHDVYYWNSLENLSTGNLLGRHDEDVQCVVFSSDGARVVSCSDDGTIKVWGALHSFTGDGSRWKGPNESVDSVAFSPDGSCIAVGSRPGIYVFDAHDGTLLLGPFVGHNRDIRSLAFSSDRKYIASGGEGGTICLWDATTGTLLSGPLEAHPYSVSVEFSPDGKRLISASGLLDCTIRIWHIRGHSLTPTDLVINHSNPINCLSFSPNGEWIAAGSSDGTVCVWDSQTLSLAVGPFRAHWQTNHIYSIAFSPDSRLIASGCHDNIVCVFNSFTGDLVSGPFEGHSDSIFSVVFSPDGNHIVSGSLDQTIRVWRVEDGALQFDPLEGHTGAVKSVHFSPNGAYIVSGSWDSTVRAWYAPNSIFAHNQSKTTISYPAQGSPHHSVIAGLALSKDGWVRNRNSELLFWVPPDLVKLFPNLRTVFSIGAQGVLRTDYSKPLFLGRDWHRCYIP</sequence>
<dbReference type="Gene3D" id="3.40.50.300">
    <property type="entry name" value="P-loop containing nucleotide triphosphate hydrolases"/>
    <property type="match status" value="1"/>
</dbReference>
<dbReference type="Pfam" id="PF24883">
    <property type="entry name" value="NPHP3_N"/>
    <property type="match status" value="1"/>
</dbReference>
<dbReference type="SUPFAM" id="SSF50978">
    <property type="entry name" value="WD40 repeat-like"/>
    <property type="match status" value="2"/>
</dbReference>
<dbReference type="InterPro" id="IPR019775">
    <property type="entry name" value="WD40_repeat_CS"/>
</dbReference>
<dbReference type="SMART" id="SM00320">
    <property type="entry name" value="WD40"/>
    <property type="match status" value="14"/>
</dbReference>
<proteinExistence type="predicted"/>
<evidence type="ECO:0000256" key="2">
    <source>
        <dbReference type="ARBA" id="ARBA00022737"/>
    </source>
</evidence>
<dbReference type="PANTHER" id="PTHR19848">
    <property type="entry name" value="WD40 REPEAT PROTEIN"/>
    <property type="match status" value="1"/>
</dbReference>
<feature type="repeat" description="WD" evidence="3">
    <location>
        <begin position="1179"/>
        <end position="1220"/>
    </location>
</feature>
<dbReference type="EMBL" id="CAJMWS010000044">
    <property type="protein sequence ID" value="CAE6346739.1"/>
    <property type="molecule type" value="Genomic_DNA"/>
</dbReference>
<dbReference type="CDD" id="cd00200">
    <property type="entry name" value="WD40"/>
    <property type="match status" value="2"/>
</dbReference>
<protein>
    <recommendedName>
        <fullName evidence="5">NACHT domain-containing protein</fullName>
    </recommendedName>
</protein>
<feature type="domain" description="NACHT" evidence="5">
    <location>
        <begin position="292"/>
        <end position="437"/>
    </location>
</feature>
<dbReference type="PROSITE" id="PS50082">
    <property type="entry name" value="WD_REPEATS_2"/>
    <property type="match status" value="8"/>
</dbReference>
<feature type="region of interest" description="Disordered" evidence="4">
    <location>
        <begin position="1"/>
        <end position="86"/>
    </location>
</feature>
<dbReference type="InterPro" id="IPR036322">
    <property type="entry name" value="WD40_repeat_dom_sf"/>
</dbReference>
<feature type="repeat" description="WD" evidence="3">
    <location>
        <begin position="1093"/>
        <end position="1124"/>
    </location>
</feature>
<dbReference type="Pfam" id="PF00400">
    <property type="entry name" value="WD40"/>
    <property type="match status" value="12"/>
</dbReference>
<evidence type="ECO:0000256" key="3">
    <source>
        <dbReference type="PROSITE-ProRule" id="PRU00221"/>
    </source>
</evidence>
<feature type="repeat" description="WD" evidence="3">
    <location>
        <begin position="871"/>
        <end position="912"/>
    </location>
</feature>
<dbReference type="PRINTS" id="PR00320">
    <property type="entry name" value="GPROTEINBRPT"/>
</dbReference>
<evidence type="ECO:0000256" key="1">
    <source>
        <dbReference type="ARBA" id="ARBA00022574"/>
    </source>
</evidence>
<keyword evidence="2" id="KW-0677">Repeat</keyword>
<reference evidence="6" key="1">
    <citation type="submission" date="2021-01" db="EMBL/GenBank/DDBJ databases">
        <authorList>
            <person name="Kaushik A."/>
        </authorList>
    </citation>
    <scope>NUCLEOTIDE SEQUENCE</scope>
    <source>
        <strain evidence="6">AG1-1C</strain>
    </source>
</reference>
<gene>
    <name evidence="6" type="ORF">RDB_LOCUS7901</name>
</gene>
<dbReference type="InterPro" id="IPR020472">
    <property type="entry name" value="WD40_PAC1"/>
</dbReference>
<comment type="caution">
    <text evidence="6">The sequence shown here is derived from an EMBL/GenBank/DDBJ whole genome shotgun (WGS) entry which is preliminary data.</text>
</comment>
<evidence type="ECO:0000313" key="6">
    <source>
        <dbReference type="EMBL" id="CAE6346739.1"/>
    </source>
</evidence>
<dbReference type="InterPro" id="IPR001680">
    <property type="entry name" value="WD40_rpt"/>
</dbReference>
<feature type="compositionally biased region" description="Basic residues" evidence="4">
    <location>
        <begin position="1"/>
        <end position="11"/>
    </location>
</feature>
<dbReference type="InterPro" id="IPR007111">
    <property type="entry name" value="NACHT_NTPase"/>
</dbReference>
<dbReference type="PROSITE" id="PS50837">
    <property type="entry name" value="NACHT"/>
    <property type="match status" value="1"/>
</dbReference>
<evidence type="ECO:0000313" key="7">
    <source>
        <dbReference type="Proteomes" id="UP000663846"/>
    </source>
</evidence>
<name>A0A8H2ZVJ1_9AGAM</name>
<dbReference type="SUPFAM" id="SSF52540">
    <property type="entry name" value="P-loop containing nucleoside triphosphate hydrolases"/>
    <property type="match status" value="1"/>
</dbReference>
<feature type="repeat" description="WD" evidence="3">
    <location>
        <begin position="1004"/>
        <end position="1045"/>
    </location>
</feature>
<feature type="repeat" description="WD" evidence="3">
    <location>
        <begin position="1355"/>
        <end position="1396"/>
    </location>
</feature>
<dbReference type="InterPro" id="IPR027417">
    <property type="entry name" value="P-loop_NTPase"/>
</dbReference>
<dbReference type="InterPro" id="IPR056884">
    <property type="entry name" value="NPHP3-like_N"/>
</dbReference>
<dbReference type="OrthoDB" id="3235960at2759"/>
<feature type="repeat" description="WD" evidence="3">
    <location>
        <begin position="914"/>
        <end position="950"/>
    </location>
</feature>
<keyword evidence="1 3" id="KW-0853">WD repeat</keyword>
<dbReference type="InterPro" id="IPR015943">
    <property type="entry name" value="WD40/YVTN_repeat-like_dom_sf"/>
</dbReference>
<dbReference type="PROSITE" id="PS50294">
    <property type="entry name" value="WD_REPEATS_REGION"/>
    <property type="match status" value="7"/>
</dbReference>
<feature type="compositionally biased region" description="Polar residues" evidence="4">
    <location>
        <begin position="49"/>
        <end position="61"/>
    </location>
</feature>
<organism evidence="6 7">
    <name type="scientific">Rhizoctonia solani</name>
    <dbReference type="NCBI Taxonomy" id="456999"/>
    <lineage>
        <taxon>Eukaryota</taxon>
        <taxon>Fungi</taxon>
        <taxon>Dikarya</taxon>
        <taxon>Basidiomycota</taxon>
        <taxon>Agaricomycotina</taxon>
        <taxon>Agaricomycetes</taxon>
        <taxon>Cantharellales</taxon>
        <taxon>Ceratobasidiaceae</taxon>
        <taxon>Rhizoctonia</taxon>
    </lineage>
</organism>